<evidence type="ECO:0000313" key="2">
    <source>
        <dbReference type="Proteomes" id="UP000035721"/>
    </source>
</evidence>
<accession>A0A077LYF8</accession>
<dbReference type="Proteomes" id="UP000035721">
    <property type="component" value="Unassembled WGS sequence"/>
</dbReference>
<dbReference type="EMBL" id="CAJB01000312">
    <property type="protein sequence ID" value="CCH78953.1"/>
    <property type="molecule type" value="Genomic_DNA"/>
</dbReference>
<keyword evidence="2" id="KW-1185">Reference proteome</keyword>
<sequence>MLTATSFADMDRGYAIERRRRDVTM</sequence>
<gene>
    <name evidence="1" type="ORF">BN12_380036</name>
</gene>
<comment type="caution">
    <text evidence="1">The sequence shown here is derived from an EMBL/GenBank/DDBJ whole genome shotgun (WGS) entry which is preliminary data.</text>
</comment>
<dbReference type="STRING" id="1194083.BN12_380036"/>
<organism evidence="1 2">
    <name type="scientific">Nostocoides japonicum T1-X7</name>
    <dbReference type="NCBI Taxonomy" id="1194083"/>
    <lineage>
        <taxon>Bacteria</taxon>
        <taxon>Bacillati</taxon>
        <taxon>Actinomycetota</taxon>
        <taxon>Actinomycetes</taxon>
        <taxon>Micrococcales</taxon>
        <taxon>Intrasporangiaceae</taxon>
        <taxon>Nostocoides</taxon>
    </lineage>
</organism>
<reference evidence="1 2" key="1">
    <citation type="journal article" date="2013" name="ISME J.">
        <title>A metabolic model for members of the genus Tetrasphaera involved in enhanced biological phosphorus removal.</title>
        <authorList>
            <person name="Kristiansen R."/>
            <person name="Nguyen H.T.T."/>
            <person name="Saunders A.M."/>
            <person name="Nielsen J.L."/>
            <person name="Wimmer R."/>
            <person name="Le V.Q."/>
            <person name="McIlroy S.J."/>
            <person name="Petrovski S."/>
            <person name="Seviour R.J."/>
            <person name="Calteau A."/>
            <person name="Nielsen K.L."/>
            <person name="Nielsen P.H."/>
        </authorList>
    </citation>
    <scope>NUCLEOTIDE SEQUENCE [LARGE SCALE GENOMIC DNA]</scope>
    <source>
        <strain evidence="1 2">T1-X7</strain>
    </source>
</reference>
<protein>
    <submittedName>
        <fullName evidence="1">Uncharacterized protein</fullName>
    </submittedName>
</protein>
<proteinExistence type="predicted"/>
<dbReference type="AlphaFoldDB" id="A0A077LYF8"/>
<name>A0A077LYF8_9MICO</name>
<evidence type="ECO:0000313" key="1">
    <source>
        <dbReference type="EMBL" id="CCH78953.1"/>
    </source>
</evidence>